<protein>
    <submittedName>
        <fullName evidence="2">Molybdopterin-guanine dinucleotide biosynthesis protein B</fullName>
    </submittedName>
</protein>
<dbReference type="Pfam" id="PF03205">
    <property type="entry name" value="MobB"/>
    <property type="match status" value="1"/>
</dbReference>
<dbReference type="Gene3D" id="3.40.50.300">
    <property type="entry name" value="P-loop containing nucleotide triphosphate hydrolases"/>
    <property type="match status" value="1"/>
</dbReference>
<proteinExistence type="predicted"/>
<gene>
    <name evidence="2" type="ORF">SAMN05216225_100910</name>
</gene>
<dbReference type="SUPFAM" id="SSF52540">
    <property type="entry name" value="P-loop containing nucleoside triphosphate hydrolases"/>
    <property type="match status" value="1"/>
</dbReference>
<dbReference type="GO" id="GO:0005525">
    <property type="term" value="F:GTP binding"/>
    <property type="evidence" value="ECO:0007669"/>
    <property type="project" value="InterPro"/>
</dbReference>
<dbReference type="STRING" id="930117.SAMN05216225_100910"/>
<dbReference type="InterPro" id="IPR004435">
    <property type="entry name" value="MobB_dom"/>
</dbReference>
<feature type="domain" description="Molybdopterin-guanine dinucleotide biosynthesis protein B (MobB)" evidence="1">
    <location>
        <begin position="3"/>
        <end position="132"/>
    </location>
</feature>
<evidence type="ECO:0000313" key="3">
    <source>
        <dbReference type="Proteomes" id="UP000183988"/>
    </source>
</evidence>
<dbReference type="InterPro" id="IPR052539">
    <property type="entry name" value="MGD_biosynthesis_adapter"/>
</dbReference>
<evidence type="ECO:0000313" key="2">
    <source>
        <dbReference type="EMBL" id="SHF91847.1"/>
    </source>
</evidence>
<reference evidence="2 3" key="1">
    <citation type="submission" date="2016-11" db="EMBL/GenBank/DDBJ databases">
        <authorList>
            <person name="Jaros S."/>
            <person name="Januszkiewicz K."/>
            <person name="Wedrychowicz H."/>
        </authorList>
    </citation>
    <scope>NUCLEOTIDE SEQUENCE [LARGE SCALE GENOMIC DNA]</scope>
    <source>
        <strain evidence="2 3">IBRC-M 10683</strain>
    </source>
</reference>
<dbReference type="OrthoDB" id="9786803at2"/>
<dbReference type="EMBL" id="FQVW01000009">
    <property type="protein sequence ID" value="SHF91847.1"/>
    <property type="molecule type" value="Genomic_DNA"/>
</dbReference>
<keyword evidence="3" id="KW-1185">Reference proteome</keyword>
<organism evidence="2 3">
    <name type="scientific">Ornithinibacillus halophilus</name>
    <dbReference type="NCBI Taxonomy" id="930117"/>
    <lineage>
        <taxon>Bacteria</taxon>
        <taxon>Bacillati</taxon>
        <taxon>Bacillota</taxon>
        <taxon>Bacilli</taxon>
        <taxon>Bacillales</taxon>
        <taxon>Bacillaceae</taxon>
        <taxon>Ornithinibacillus</taxon>
    </lineage>
</organism>
<dbReference type="RefSeq" id="WP_072889040.1">
    <property type="nucleotide sequence ID" value="NZ_FQVW01000009.1"/>
</dbReference>
<dbReference type="AlphaFoldDB" id="A0A1M5FJR1"/>
<accession>A0A1M5FJR1</accession>
<name>A0A1M5FJR1_9BACI</name>
<dbReference type="PANTHER" id="PTHR40072:SF1">
    <property type="entry name" value="MOLYBDOPTERIN-GUANINE DINUCLEOTIDE BIOSYNTHESIS ADAPTER PROTEIN"/>
    <property type="match status" value="1"/>
</dbReference>
<dbReference type="GO" id="GO:0006777">
    <property type="term" value="P:Mo-molybdopterin cofactor biosynthetic process"/>
    <property type="evidence" value="ECO:0007669"/>
    <property type="project" value="InterPro"/>
</dbReference>
<dbReference type="NCBIfam" id="TIGR00176">
    <property type="entry name" value="mobB"/>
    <property type="match status" value="1"/>
</dbReference>
<evidence type="ECO:0000259" key="1">
    <source>
        <dbReference type="Pfam" id="PF03205"/>
    </source>
</evidence>
<dbReference type="Proteomes" id="UP000183988">
    <property type="component" value="Unassembled WGS sequence"/>
</dbReference>
<dbReference type="PANTHER" id="PTHR40072">
    <property type="entry name" value="MOLYBDOPTERIN-GUANINE DINUCLEOTIDE BIOSYNTHESIS ADAPTER PROTEIN-RELATED"/>
    <property type="match status" value="1"/>
</dbReference>
<dbReference type="InterPro" id="IPR027417">
    <property type="entry name" value="P-loop_NTPase"/>
</dbReference>
<sequence length="157" mass="17406">MNVIQVVGYKNRGKTTLVTKIVDFLANQGIRVGTLKHHGHGGLPIGFSNTDSQRHKRAGATISGVEGDGLLQLSISNEWKLPELIAIYEHLGIEMLVIEGFKYEHYNKVLLINDESDLPLLHELTNVVAVVTTSIFNNGFPTFQPTEVEELCDLLLK</sequence>